<dbReference type="GO" id="GO:0009252">
    <property type="term" value="P:peptidoglycan biosynthetic process"/>
    <property type="evidence" value="ECO:0007669"/>
    <property type="project" value="UniProtKB-UniRule"/>
</dbReference>
<keyword evidence="4 7" id="KW-0573">Peptidoglycan synthesis</keyword>
<dbReference type="Proteomes" id="UP000536604">
    <property type="component" value="Unassembled WGS sequence"/>
</dbReference>
<comment type="pathway">
    <text evidence="7 8">Cell wall biogenesis; peptidoglycan biosynthesis.</text>
</comment>
<accession>A0A841IT14</accession>
<dbReference type="EMBL" id="JACHJO010000010">
    <property type="protein sequence ID" value="MBB6121444.1"/>
    <property type="molecule type" value="Genomic_DNA"/>
</dbReference>
<evidence type="ECO:0000259" key="10">
    <source>
        <dbReference type="Pfam" id="PF02875"/>
    </source>
</evidence>
<dbReference type="InterPro" id="IPR000713">
    <property type="entry name" value="Mur_ligase_N"/>
</dbReference>
<dbReference type="InterPro" id="IPR036565">
    <property type="entry name" value="Mur-like_cat_sf"/>
</dbReference>
<comment type="caution">
    <text evidence="7">Lacks conserved residue(s) required for the propagation of feature annotation.</text>
</comment>
<keyword evidence="6 7" id="KW-0961">Cell wall biogenesis/degradation</keyword>
<dbReference type="AlphaFoldDB" id="A0A841IT14"/>
<dbReference type="SUPFAM" id="SSF63418">
    <property type="entry name" value="MurE/MurF N-terminal domain"/>
    <property type="match status" value="1"/>
</dbReference>
<dbReference type="Gene3D" id="3.40.1190.10">
    <property type="entry name" value="Mur-like, catalytic domain"/>
    <property type="match status" value="1"/>
</dbReference>
<dbReference type="Pfam" id="PF08245">
    <property type="entry name" value="Mur_ligase_M"/>
    <property type="match status" value="1"/>
</dbReference>
<dbReference type="Gene3D" id="3.40.1390.10">
    <property type="entry name" value="MurE/MurF, N-terminal domain"/>
    <property type="match status" value="1"/>
</dbReference>
<evidence type="ECO:0000256" key="1">
    <source>
        <dbReference type="ARBA" id="ARBA00005898"/>
    </source>
</evidence>
<dbReference type="GO" id="GO:0008360">
    <property type="term" value="P:regulation of cell shape"/>
    <property type="evidence" value="ECO:0007669"/>
    <property type="project" value="UniProtKB-KW"/>
</dbReference>
<dbReference type="GO" id="GO:0000287">
    <property type="term" value="F:magnesium ion binding"/>
    <property type="evidence" value="ECO:0007669"/>
    <property type="project" value="UniProtKB-UniRule"/>
</dbReference>
<protein>
    <recommendedName>
        <fullName evidence="7">UDP-N-acetylmuramoyl-L-alanyl-D-glutamate--2,6-diaminopimelate ligase</fullName>
        <ecNumber evidence="7">6.3.2.13</ecNumber>
    </recommendedName>
    <alternativeName>
        <fullName evidence="7">Meso-A2pm-adding enzyme</fullName>
    </alternativeName>
    <alternativeName>
        <fullName evidence="7">Meso-diaminopimelate-adding enzyme</fullName>
    </alternativeName>
    <alternativeName>
        <fullName evidence="7">UDP-MurNAc-L-Ala-D-Glu:meso-diaminopimelate ligase</fullName>
    </alternativeName>
    <alternativeName>
        <fullName evidence="7">UDP-MurNAc-tripeptide synthetase</fullName>
    </alternativeName>
    <alternativeName>
        <fullName evidence="7">UDP-N-acetylmuramyl-tripeptide synthetase</fullName>
    </alternativeName>
</protein>
<evidence type="ECO:0000256" key="6">
    <source>
        <dbReference type="ARBA" id="ARBA00023316"/>
    </source>
</evidence>
<feature type="binding site" evidence="7">
    <location>
        <position position="489"/>
    </location>
    <ligand>
        <name>meso-2,6-diaminopimelate</name>
        <dbReference type="ChEBI" id="CHEBI:57791"/>
    </ligand>
</feature>
<dbReference type="GO" id="GO:0051301">
    <property type="term" value="P:cell division"/>
    <property type="evidence" value="ECO:0007669"/>
    <property type="project" value="UniProtKB-KW"/>
</dbReference>
<dbReference type="NCBIfam" id="NF001126">
    <property type="entry name" value="PRK00139.1-4"/>
    <property type="match status" value="1"/>
</dbReference>
<feature type="binding site" evidence="7">
    <location>
        <position position="191"/>
    </location>
    <ligand>
        <name>UDP-N-acetyl-alpha-D-muramoyl-L-alanyl-D-glutamate</name>
        <dbReference type="ChEBI" id="CHEBI:83900"/>
    </ligand>
</feature>
<keyword evidence="5 7" id="KW-0131">Cell cycle</keyword>
<keyword evidence="7 12" id="KW-0436">Ligase</keyword>
<evidence type="ECO:0000256" key="2">
    <source>
        <dbReference type="ARBA" id="ARBA00022618"/>
    </source>
</evidence>
<evidence type="ECO:0000313" key="13">
    <source>
        <dbReference type="Proteomes" id="UP000536604"/>
    </source>
</evidence>
<evidence type="ECO:0000259" key="11">
    <source>
        <dbReference type="Pfam" id="PF08245"/>
    </source>
</evidence>
<dbReference type="GO" id="GO:0071555">
    <property type="term" value="P:cell wall organization"/>
    <property type="evidence" value="ECO:0007669"/>
    <property type="project" value="UniProtKB-KW"/>
</dbReference>
<dbReference type="PANTHER" id="PTHR23135:SF4">
    <property type="entry name" value="UDP-N-ACETYLMURAMOYL-L-ALANYL-D-GLUTAMATE--2,6-DIAMINOPIMELATE LIGASE MURE HOMOLOG, CHLOROPLASTIC"/>
    <property type="match status" value="1"/>
</dbReference>
<feature type="short sequence motif" description="Meso-diaminopimelate recognition motif" evidence="7">
    <location>
        <begin position="433"/>
        <end position="436"/>
    </location>
</feature>
<feature type="domain" description="Mur ligase N-terminal catalytic" evidence="9">
    <location>
        <begin position="32"/>
        <end position="104"/>
    </location>
</feature>
<comment type="cofactor">
    <cofactor evidence="7">
        <name>Mg(2+)</name>
        <dbReference type="ChEBI" id="CHEBI:18420"/>
    </cofactor>
</comment>
<feature type="binding site" evidence="7">
    <location>
        <position position="199"/>
    </location>
    <ligand>
        <name>UDP-N-acetyl-alpha-D-muramoyl-L-alanyl-D-glutamate</name>
        <dbReference type="ChEBI" id="CHEBI:83900"/>
    </ligand>
</feature>
<feature type="binding site" evidence="7">
    <location>
        <position position="39"/>
    </location>
    <ligand>
        <name>UDP-N-acetyl-alpha-D-muramoyl-L-alanyl-D-glutamate</name>
        <dbReference type="ChEBI" id="CHEBI:83900"/>
    </ligand>
</feature>
<reference evidence="12 13" key="1">
    <citation type="submission" date="2020-08" db="EMBL/GenBank/DDBJ databases">
        <title>Genomic Encyclopedia of Type Strains, Phase III (KMG-III): the genomes of soil and plant-associated and newly described type strains.</title>
        <authorList>
            <person name="Whitman W."/>
        </authorList>
    </citation>
    <scope>NUCLEOTIDE SEQUENCE [LARGE SCALE GENOMIC DNA]</scope>
    <source>
        <strain evidence="12 13">CECT 8712</strain>
    </source>
</reference>
<keyword evidence="7" id="KW-0460">Magnesium</keyword>
<evidence type="ECO:0000256" key="4">
    <source>
        <dbReference type="ARBA" id="ARBA00022984"/>
    </source>
</evidence>
<keyword evidence="7" id="KW-0963">Cytoplasm</keyword>
<organism evidence="12 13">
    <name type="scientific">Nocardiopsis algeriensis</name>
    <dbReference type="NCBI Taxonomy" id="1478215"/>
    <lineage>
        <taxon>Bacteria</taxon>
        <taxon>Bacillati</taxon>
        <taxon>Actinomycetota</taxon>
        <taxon>Actinomycetes</taxon>
        <taxon>Streptosporangiales</taxon>
        <taxon>Nocardiopsidaceae</taxon>
        <taxon>Nocardiopsis</taxon>
    </lineage>
</organism>
<dbReference type="EC" id="6.3.2.13" evidence="7"/>
<feature type="binding site" evidence="7">
    <location>
        <begin position="164"/>
        <end position="165"/>
    </location>
    <ligand>
        <name>UDP-N-acetyl-alpha-D-muramoyl-L-alanyl-D-glutamate</name>
        <dbReference type="ChEBI" id="CHEBI:83900"/>
    </ligand>
</feature>
<feature type="binding site" evidence="7">
    <location>
        <position position="493"/>
    </location>
    <ligand>
        <name>meso-2,6-diaminopimelate</name>
        <dbReference type="ChEBI" id="CHEBI:57791"/>
    </ligand>
</feature>
<keyword evidence="7" id="KW-0067">ATP-binding</keyword>
<dbReference type="UniPathway" id="UPA00219"/>
<sequence>MSDLAALLGPDAELLRPDLPPDHPVPAGEVQVRGITHDSRKVGPGDLYAALPGTRAHGAQFAEQAAEAGAAAVLTDRDGAERAAAAGLPVLVVPDARAVLGFAASWVFEDPVQDLLLIGTTGTSGKTTVTYLVESGLRHAGRATGLIGTVEMRVGDERVSSSLTTPEATDLHGLFALMREQGVTAAAMEVSSHALALNRVGGARYGVAVFTNLSQDHLDFHSDLRDYFETKARLFTPEYCDIAVVNADDRFGRALVDMIQGEGSVPVTTYGVEGFSDAAPATAMEADWKAVDVRLGASGSTFRIVGPGGMEADASVALPGPFNVSNAMAAVIGLVEAGLPLETAIAGVAAAPGVPGRMEKVVADGVPGQDFTALVDYSHKPGAIEAVLKAVRTVAEGGVTMVVGCGGDRDRGKRPLMGEAAARLADQLIVTNDNPRSEDPVAIAAAMLEGVAKVPEDQRARVSVELDRAEAIRLAVERISPGGVVVVAGKGHETGQYVKGEVLPFDDREVLRAAIEDRLRVSMRERLGDALRDVHRVTGQTPPP</sequence>
<feature type="domain" description="Mur ligase central" evidence="11">
    <location>
        <begin position="121"/>
        <end position="332"/>
    </location>
</feature>
<dbReference type="NCBIfam" id="TIGR01085">
    <property type="entry name" value="murE"/>
    <property type="match status" value="1"/>
</dbReference>
<dbReference type="InterPro" id="IPR004101">
    <property type="entry name" value="Mur_ligase_C"/>
</dbReference>
<feature type="modified residue" description="N6-carboxylysine" evidence="7">
    <location>
        <position position="231"/>
    </location>
</feature>
<feature type="domain" description="Mur ligase C-terminal" evidence="10">
    <location>
        <begin position="356"/>
        <end position="491"/>
    </location>
</feature>
<evidence type="ECO:0000256" key="3">
    <source>
        <dbReference type="ARBA" id="ARBA00022960"/>
    </source>
</evidence>
<feature type="binding site" evidence="7">
    <location>
        <position position="409"/>
    </location>
    <ligand>
        <name>meso-2,6-diaminopimelate</name>
        <dbReference type="ChEBI" id="CHEBI:57791"/>
    </ligand>
</feature>
<feature type="binding site" evidence="7">
    <location>
        <begin position="122"/>
        <end position="128"/>
    </location>
    <ligand>
        <name>ATP</name>
        <dbReference type="ChEBI" id="CHEBI:30616"/>
    </ligand>
</feature>
<evidence type="ECO:0000259" key="9">
    <source>
        <dbReference type="Pfam" id="PF01225"/>
    </source>
</evidence>
<keyword evidence="3 7" id="KW-0133">Cell shape</keyword>
<evidence type="ECO:0000256" key="7">
    <source>
        <dbReference type="HAMAP-Rule" id="MF_00208"/>
    </source>
</evidence>
<keyword evidence="13" id="KW-1185">Reference proteome</keyword>
<dbReference type="InterPro" id="IPR005761">
    <property type="entry name" value="UDP-N-AcMur-Glu-dNH2Pim_ligase"/>
</dbReference>
<dbReference type="GO" id="GO:0005524">
    <property type="term" value="F:ATP binding"/>
    <property type="evidence" value="ECO:0007669"/>
    <property type="project" value="UniProtKB-UniRule"/>
</dbReference>
<comment type="catalytic activity">
    <reaction evidence="7">
        <text>UDP-N-acetyl-alpha-D-muramoyl-L-alanyl-D-glutamate + meso-2,6-diaminopimelate + ATP = UDP-N-acetyl-alpha-D-muramoyl-L-alanyl-gamma-D-glutamyl-meso-2,6-diaminopimelate + ADP + phosphate + H(+)</text>
        <dbReference type="Rhea" id="RHEA:23676"/>
        <dbReference type="ChEBI" id="CHEBI:15378"/>
        <dbReference type="ChEBI" id="CHEBI:30616"/>
        <dbReference type="ChEBI" id="CHEBI:43474"/>
        <dbReference type="ChEBI" id="CHEBI:57791"/>
        <dbReference type="ChEBI" id="CHEBI:83900"/>
        <dbReference type="ChEBI" id="CHEBI:83905"/>
        <dbReference type="ChEBI" id="CHEBI:456216"/>
        <dbReference type="EC" id="6.3.2.13"/>
    </reaction>
</comment>
<name>A0A841IT14_9ACTN</name>
<keyword evidence="7" id="KW-0547">Nucleotide-binding</keyword>
<keyword evidence="2 7" id="KW-0132">Cell division</keyword>
<dbReference type="GO" id="GO:0008765">
    <property type="term" value="F:UDP-N-acetylmuramoylalanyl-D-glutamate-2,6-diaminopimelate ligase activity"/>
    <property type="evidence" value="ECO:0007669"/>
    <property type="project" value="UniProtKB-UniRule"/>
</dbReference>
<dbReference type="Pfam" id="PF01225">
    <property type="entry name" value="Mur_ligase"/>
    <property type="match status" value="1"/>
</dbReference>
<dbReference type="InterPro" id="IPR035911">
    <property type="entry name" value="MurE/MurF_N"/>
</dbReference>
<evidence type="ECO:0000256" key="8">
    <source>
        <dbReference type="RuleBase" id="RU004135"/>
    </source>
</evidence>
<comment type="subcellular location">
    <subcellularLocation>
        <location evidence="7 8">Cytoplasm</location>
    </subcellularLocation>
</comment>
<evidence type="ECO:0000256" key="5">
    <source>
        <dbReference type="ARBA" id="ARBA00023306"/>
    </source>
</evidence>
<comment type="similarity">
    <text evidence="1 7">Belongs to the MurCDEF family. MurE subfamily.</text>
</comment>
<comment type="caution">
    <text evidence="12">The sequence shown here is derived from an EMBL/GenBank/DDBJ whole genome shotgun (WGS) entry which is preliminary data.</text>
</comment>
<dbReference type="SUPFAM" id="SSF53623">
    <property type="entry name" value="MurD-like peptide ligases, catalytic domain"/>
    <property type="match status" value="1"/>
</dbReference>
<evidence type="ECO:0000313" key="12">
    <source>
        <dbReference type="EMBL" id="MBB6121444.1"/>
    </source>
</evidence>
<dbReference type="InterPro" id="IPR013221">
    <property type="entry name" value="Mur_ligase_cen"/>
</dbReference>
<dbReference type="HAMAP" id="MF_00208">
    <property type="entry name" value="MurE"/>
    <property type="match status" value="1"/>
</dbReference>
<dbReference type="Gene3D" id="3.90.190.20">
    <property type="entry name" value="Mur ligase, C-terminal domain"/>
    <property type="match status" value="1"/>
</dbReference>
<proteinExistence type="inferred from homology"/>
<feature type="binding site" evidence="7">
    <location>
        <begin position="433"/>
        <end position="436"/>
    </location>
    <ligand>
        <name>meso-2,6-diaminopimelate</name>
        <dbReference type="ChEBI" id="CHEBI:57791"/>
    </ligand>
</feature>
<dbReference type="NCBIfam" id="NF001124">
    <property type="entry name" value="PRK00139.1-2"/>
    <property type="match status" value="1"/>
</dbReference>
<dbReference type="Pfam" id="PF02875">
    <property type="entry name" value="Mur_ligase_C"/>
    <property type="match status" value="1"/>
</dbReference>
<comment type="PTM">
    <text evidence="7">Carboxylation is probably crucial for Mg(2+) binding and, consequently, for the gamma-phosphate positioning of ATP.</text>
</comment>
<dbReference type="InterPro" id="IPR036615">
    <property type="entry name" value="Mur_ligase_C_dom_sf"/>
</dbReference>
<gene>
    <name evidence="7" type="primary">murE</name>
    <name evidence="12" type="ORF">FHS13_003413</name>
</gene>
<dbReference type="GO" id="GO:0005737">
    <property type="term" value="C:cytoplasm"/>
    <property type="evidence" value="ECO:0007669"/>
    <property type="project" value="UniProtKB-SubCell"/>
</dbReference>
<dbReference type="PANTHER" id="PTHR23135">
    <property type="entry name" value="MUR LIGASE FAMILY MEMBER"/>
    <property type="match status" value="1"/>
</dbReference>
<dbReference type="SUPFAM" id="SSF53244">
    <property type="entry name" value="MurD-like peptide ligases, peptide-binding domain"/>
    <property type="match status" value="1"/>
</dbReference>
<comment type="function">
    <text evidence="7">Catalyzes the addition of meso-diaminopimelic acid to the nucleotide precursor UDP-N-acetylmuramoyl-L-alanyl-D-glutamate (UMAG) in the biosynthesis of bacterial cell-wall peptidoglycan.</text>
</comment>